<proteinExistence type="predicted"/>
<dbReference type="Proteomes" id="UP000255125">
    <property type="component" value="Unassembled WGS sequence"/>
</dbReference>
<dbReference type="InterPro" id="IPR053728">
    <property type="entry name" value="Alginate_Permeability_Chnl"/>
</dbReference>
<name>A0A379IFZ8_PSEFL</name>
<sequence>MLATVMSRPSSNLVLGSSLIGLAPSLLLLADIALGNPLEQQRPLRPGLPRWMEDYRFLEDERKQTDPFDALRFHRLSESSWLQTGGEIRYRADSVEKPFFGLRGSNDDSVLMQRLQAHADVHLFDGGLRIFTQVQNTRAWGKDSPSPTDESRNDIQQAFMDGRFELGGSALTARLGRQEMAYGAQAFVTYRETPNVRQAFDGLRLSIEWTERTRLDAFAVRPVRIGKDAFDDGSNNQVKFYGLYGTLPLSSQWNMDLYAFGLETARRTLAGLTGPEQRYTFGTRVFGKSGALDWSWDLAGQSGTLAAGRIRAWGGSTDSGYNFSSAWRPRLGLRVDAASGDRQTGDKQVETFDPLFARNGVYGEAALITLSNVIIVGPVLAFSPWPTVRIEPGVFKAWRQSDGDAVYVPGMVTALPSAEGKGREIGTIARANLRWFASSNLTLDLDYKYYDVAETVRDAGGDNSQFLSLRGTFRF</sequence>
<feature type="domain" description="Alginate export" evidence="1">
    <location>
        <begin position="81"/>
        <end position="466"/>
    </location>
</feature>
<dbReference type="RefSeq" id="WP_051903097.1">
    <property type="nucleotide sequence ID" value="NZ_CP008896.1"/>
</dbReference>
<dbReference type="InterPro" id="IPR025388">
    <property type="entry name" value="Alginate_export_dom"/>
</dbReference>
<evidence type="ECO:0000259" key="1">
    <source>
        <dbReference type="Pfam" id="PF13372"/>
    </source>
</evidence>
<evidence type="ECO:0000313" key="3">
    <source>
        <dbReference type="Proteomes" id="UP000255125"/>
    </source>
</evidence>
<dbReference type="Gene3D" id="2.40.160.100">
    <property type="match status" value="1"/>
</dbReference>
<reference evidence="2 3" key="1">
    <citation type="submission" date="2018-06" db="EMBL/GenBank/DDBJ databases">
        <authorList>
            <consortium name="Pathogen Informatics"/>
            <person name="Doyle S."/>
        </authorList>
    </citation>
    <scope>NUCLEOTIDE SEQUENCE [LARGE SCALE GENOMIC DNA]</scope>
    <source>
        <strain evidence="2 3">NCTC10392</strain>
    </source>
</reference>
<dbReference type="Pfam" id="PF13372">
    <property type="entry name" value="Alginate_exp"/>
    <property type="match status" value="1"/>
</dbReference>
<accession>A0A379IFZ8</accession>
<organism evidence="2 3">
    <name type="scientific">Pseudomonas fluorescens</name>
    <dbReference type="NCBI Taxonomy" id="294"/>
    <lineage>
        <taxon>Bacteria</taxon>
        <taxon>Pseudomonadati</taxon>
        <taxon>Pseudomonadota</taxon>
        <taxon>Gammaproteobacteria</taxon>
        <taxon>Pseudomonadales</taxon>
        <taxon>Pseudomonadaceae</taxon>
        <taxon>Pseudomonas</taxon>
    </lineage>
</organism>
<dbReference type="AlphaFoldDB" id="A0A379IFZ8"/>
<evidence type="ECO:0000313" key="2">
    <source>
        <dbReference type="EMBL" id="SUD31738.1"/>
    </source>
</evidence>
<gene>
    <name evidence="2" type="ORF">NCTC10392_03676</name>
</gene>
<protein>
    <recommendedName>
        <fullName evidence="1">Alginate export domain-containing protein</fullName>
    </recommendedName>
</protein>
<dbReference type="EMBL" id="UGUS01000002">
    <property type="protein sequence ID" value="SUD31738.1"/>
    <property type="molecule type" value="Genomic_DNA"/>
</dbReference>